<feature type="compositionally biased region" description="Basic and acidic residues" evidence="2">
    <location>
        <begin position="338"/>
        <end position="360"/>
    </location>
</feature>
<protein>
    <recommendedName>
        <fullName evidence="5">Coiled-coil domain-containing protein 112</fullName>
    </recommendedName>
</protein>
<dbReference type="OMA" id="HRAVPAW"/>
<dbReference type="VEuPathDB" id="AmoebaDB:FDP41_006600"/>
<keyword evidence="1" id="KW-0175">Coiled coil</keyword>
<dbReference type="Proteomes" id="UP000444721">
    <property type="component" value="Unassembled WGS sequence"/>
</dbReference>
<proteinExistence type="predicted"/>
<evidence type="ECO:0000256" key="2">
    <source>
        <dbReference type="SAM" id="MobiDB-lite"/>
    </source>
</evidence>
<dbReference type="InterPro" id="IPR039902">
    <property type="entry name" value="CCDC148/CCDC112"/>
</dbReference>
<reference evidence="3 4" key="1">
    <citation type="journal article" date="2019" name="Sci. Rep.">
        <title>Nanopore sequencing improves the draft genome of the human pathogenic amoeba Naegleria fowleri.</title>
        <authorList>
            <person name="Liechti N."/>
            <person name="Schurch N."/>
            <person name="Bruggmann R."/>
            <person name="Wittwer M."/>
        </authorList>
    </citation>
    <scope>NUCLEOTIDE SEQUENCE [LARGE SCALE GENOMIC DNA]</scope>
    <source>
        <strain evidence="3 4">ATCC 30894</strain>
    </source>
</reference>
<dbReference type="OrthoDB" id="2152435at2759"/>
<name>A0A6A5BKA1_NAEFO</name>
<feature type="compositionally biased region" description="Basic and acidic residues" evidence="2">
    <location>
        <begin position="368"/>
        <end position="388"/>
    </location>
</feature>
<dbReference type="RefSeq" id="XP_044559281.1">
    <property type="nucleotide sequence ID" value="XM_044710254.1"/>
</dbReference>
<evidence type="ECO:0000313" key="4">
    <source>
        <dbReference type="Proteomes" id="UP000444721"/>
    </source>
</evidence>
<feature type="region of interest" description="Disordered" evidence="2">
    <location>
        <begin position="338"/>
        <end position="433"/>
    </location>
</feature>
<comment type="caution">
    <text evidence="3">The sequence shown here is derived from an EMBL/GenBank/DDBJ whole genome shotgun (WGS) entry which is preliminary data.</text>
</comment>
<keyword evidence="4" id="KW-1185">Reference proteome</keyword>
<sequence length="496" mass="59727">MKAVSKADKQARTLWLSQYKALKAKEENYRRDLAHHFINNPRLSDMKDFFNEIQCTEGLQRQKQLEERKECLEDIQDISKRVSSLKKLTAERSGTMQNDHSGEEQQEEFLSRIQSVMERIEKQCIVFKQTRRQMLQTLNTEEKILMKEIKSFEGLIDDPDWLKEKEEPECIFTNPEKMKAVKQYIEQRENLRVPMEVIDYDNYVAENGGLTGGWDAEDHTLFVKLKSKYQDPQIFISKAVEEIKTHSIIEIQEHEEFYKNLIILQNQKKAAIQRWKEEKKKKKDEQIEIEEQDKVKLLEREEEERQREAKRQKELTKIKLQTWKIEKERLEKEKQELEERAKQEKLNKQKEEERRNREITRMQLESYKQLKEMKQKEKQKSLVEELSKKTRPPSPAELARVREREEQLLKRAQERKLKRDQEAKEKEERLSKLKEKVKVEVESDADRLLKPTQAQFNREVEIREYMAQPKDEGSGRRPISFDVRTISHKTIPSWRK</sequence>
<dbReference type="AlphaFoldDB" id="A0A6A5BKA1"/>
<dbReference type="GeneID" id="68113818"/>
<dbReference type="PANTHER" id="PTHR21549">
    <property type="entry name" value="MUTATED IN BLADDER CANCER 1"/>
    <property type="match status" value="1"/>
</dbReference>
<dbReference type="VEuPathDB" id="AmoebaDB:NF0058290"/>
<evidence type="ECO:0000313" key="3">
    <source>
        <dbReference type="EMBL" id="KAF0974568.1"/>
    </source>
</evidence>
<dbReference type="VEuPathDB" id="AmoebaDB:NfTy_088760"/>
<dbReference type="EMBL" id="VFQX01000052">
    <property type="protein sequence ID" value="KAF0974568.1"/>
    <property type="molecule type" value="Genomic_DNA"/>
</dbReference>
<evidence type="ECO:0000256" key="1">
    <source>
        <dbReference type="ARBA" id="ARBA00023054"/>
    </source>
</evidence>
<gene>
    <name evidence="3" type="ORF">FDP41_006600</name>
</gene>
<accession>A0A6A5BKA1</accession>
<feature type="compositionally biased region" description="Basic and acidic residues" evidence="2">
    <location>
        <begin position="399"/>
        <end position="433"/>
    </location>
</feature>
<dbReference type="PANTHER" id="PTHR21549:SF0">
    <property type="entry name" value="COILED-COIL DOMAIN-CONTAINING PROTEIN 112"/>
    <property type="match status" value="1"/>
</dbReference>
<organism evidence="3 4">
    <name type="scientific">Naegleria fowleri</name>
    <name type="common">Brain eating amoeba</name>
    <dbReference type="NCBI Taxonomy" id="5763"/>
    <lineage>
        <taxon>Eukaryota</taxon>
        <taxon>Discoba</taxon>
        <taxon>Heterolobosea</taxon>
        <taxon>Tetramitia</taxon>
        <taxon>Eutetramitia</taxon>
        <taxon>Vahlkampfiidae</taxon>
        <taxon>Naegleria</taxon>
    </lineage>
</organism>
<evidence type="ECO:0008006" key="5">
    <source>
        <dbReference type="Google" id="ProtNLM"/>
    </source>
</evidence>